<dbReference type="NCBIfam" id="TIGR00290">
    <property type="entry name" value="MJ0570_dom"/>
    <property type="match status" value="1"/>
</dbReference>
<evidence type="ECO:0000256" key="6">
    <source>
        <dbReference type="ARBA" id="ARBA00022840"/>
    </source>
</evidence>
<dbReference type="CDD" id="cd01994">
    <property type="entry name" value="AANH_PF0828-like"/>
    <property type="match status" value="1"/>
</dbReference>
<comment type="pathway">
    <text evidence="1">Protein modification; peptidyl-diphthamide biosynthesis.</text>
</comment>
<dbReference type="Pfam" id="PF01902">
    <property type="entry name" value="Diphthami_syn_2"/>
    <property type="match status" value="1"/>
</dbReference>
<dbReference type="InterPro" id="IPR014729">
    <property type="entry name" value="Rossmann-like_a/b/a_fold"/>
</dbReference>
<dbReference type="PANTHER" id="PTHR12196:SF2">
    <property type="entry name" value="DIPHTHINE--AMMONIA LIGASE"/>
    <property type="match status" value="1"/>
</dbReference>
<dbReference type="SUPFAM" id="SSF55298">
    <property type="entry name" value="YjgF-like"/>
    <property type="match status" value="2"/>
</dbReference>
<dbReference type="InterPro" id="IPR006175">
    <property type="entry name" value="YjgF/YER057c/UK114"/>
</dbReference>
<dbReference type="InterPro" id="IPR035959">
    <property type="entry name" value="RutC-like_sf"/>
</dbReference>
<feature type="domain" description="Diphthamide synthase" evidence="11">
    <location>
        <begin position="1"/>
        <end position="237"/>
    </location>
</feature>
<dbReference type="EMBL" id="JAAAID010000167">
    <property type="protein sequence ID" value="KAG0021303.1"/>
    <property type="molecule type" value="Genomic_DNA"/>
</dbReference>
<keyword evidence="5" id="KW-0547">Nucleotide-binding</keyword>
<evidence type="ECO:0000256" key="7">
    <source>
        <dbReference type="ARBA" id="ARBA00029814"/>
    </source>
</evidence>
<dbReference type="FunFam" id="3.40.50.620:FF:000145">
    <property type="entry name" value="ATP-binding domain containing protein"/>
    <property type="match status" value="1"/>
</dbReference>
<dbReference type="Gene3D" id="3.30.1330.40">
    <property type="entry name" value="RutC-like"/>
    <property type="match status" value="2"/>
</dbReference>
<dbReference type="InterPro" id="IPR002761">
    <property type="entry name" value="Diphthami_syn_dom"/>
</dbReference>
<protein>
    <recommendedName>
        <fullName evidence="3">Diphthine--ammonia ligase</fullName>
        <ecNumber evidence="2">6.3.1.14</ecNumber>
    </recommendedName>
    <alternativeName>
        <fullName evidence="7">Diphthamide synthase</fullName>
    </alternativeName>
    <alternativeName>
        <fullName evidence="8">Diphthamide synthetase</fullName>
    </alternativeName>
</protein>
<reference evidence="12" key="1">
    <citation type="journal article" date="2020" name="Fungal Divers.">
        <title>Resolving the Mortierellaceae phylogeny through synthesis of multi-gene phylogenetics and phylogenomics.</title>
        <authorList>
            <person name="Vandepol N."/>
            <person name="Liber J."/>
            <person name="Desiro A."/>
            <person name="Na H."/>
            <person name="Kennedy M."/>
            <person name="Barry K."/>
            <person name="Grigoriev I.V."/>
            <person name="Miller A.N."/>
            <person name="O'Donnell K."/>
            <person name="Stajich J.E."/>
            <person name="Bonito G."/>
        </authorList>
    </citation>
    <scope>NUCLEOTIDE SEQUENCE</scope>
    <source>
        <strain evidence="12">NRRL 2769</strain>
    </source>
</reference>
<evidence type="ECO:0000256" key="2">
    <source>
        <dbReference type="ARBA" id="ARBA00012089"/>
    </source>
</evidence>
<accession>A0A9P6T3M2</accession>
<dbReference type="Gene3D" id="3.90.1490.10">
    <property type="entry name" value="putative n-type atp pyrophosphatase, domain 2"/>
    <property type="match status" value="1"/>
</dbReference>
<evidence type="ECO:0000256" key="8">
    <source>
        <dbReference type="ARBA" id="ARBA00031552"/>
    </source>
</evidence>
<evidence type="ECO:0000256" key="4">
    <source>
        <dbReference type="ARBA" id="ARBA00022598"/>
    </source>
</evidence>
<evidence type="ECO:0000256" key="10">
    <source>
        <dbReference type="SAM" id="MobiDB-lite"/>
    </source>
</evidence>
<dbReference type="SUPFAM" id="SSF52402">
    <property type="entry name" value="Adenine nucleotide alpha hydrolases-like"/>
    <property type="match status" value="1"/>
</dbReference>
<dbReference type="InterPro" id="IPR030662">
    <property type="entry name" value="DPH6/MJ0570"/>
</dbReference>
<dbReference type="FunFam" id="3.90.1490.10:FF:000001">
    <property type="entry name" value="Diphthine--ammonia ligase"/>
    <property type="match status" value="1"/>
</dbReference>
<evidence type="ECO:0000256" key="1">
    <source>
        <dbReference type="ARBA" id="ARBA00005156"/>
    </source>
</evidence>
<keyword evidence="6" id="KW-0067">ATP-binding</keyword>
<name>A0A9P6T3M2_9FUNG</name>
<dbReference type="Gene3D" id="3.40.50.620">
    <property type="entry name" value="HUPs"/>
    <property type="match status" value="1"/>
</dbReference>
<comment type="catalytic activity">
    <reaction evidence="9">
        <text>diphthine-[translation elongation factor 2] + NH4(+) + ATP = diphthamide-[translation elongation factor 2] + AMP + diphosphate + H(+)</text>
        <dbReference type="Rhea" id="RHEA:19753"/>
        <dbReference type="Rhea" id="RHEA-COMP:10172"/>
        <dbReference type="Rhea" id="RHEA-COMP:10174"/>
        <dbReference type="ChEBI" id="CHEBI:15378"/>
        <dbReference type="ChEBI" id="CHEBI:16692"/>
        <dbReference type="ChEBI" id="CHEBI:28938"/>
        <dbReference type="ChEBI" id="CHEBI:30616"/>
        <dbReference type="ChEBI" id="CHEBI:33019"/>
        <dbReference type="ChEBI" id="CHEBI:82696"/>
        <dbReference type="ChEBI" id="CHEBI:456215"/>
        <dbReference type="EC" id="6.3.1.14"/>
    </reaction>
</comment>
<keyword evidence="4" id="KW-0436">Ligase</keyword>
<dbReference type="PANTHER" id="PTHR12196">
    <property type="entry name" value="DOMAIN OF UNKNOWN FUNCTION 71 DUF71 -CONTAINING PROTEIN"/>
    <property type="match status" value="1"/>
</dbReference>
<dbReference type="Proteomes" id="UP000703661">
    <property type="component" value="Unassembled WGS sequence"/>
</dbReference>
<evidence type="ECO:0000313" key="13">
    <source>
        <dbReference type="Proteomes" id="UP000703661"/>
    </source>
</evidence>
<evidence type="ECO:0000256" key="3">
    <source>
        <dbReference type="ARBA" id="ARBA00018426"/>
    </source>
</evidence>
<evidence type="ECO:0000256" key="9">
    <source>
        <dbReference type="ARBA" id="ARBA00048108"/>
    </source>
</evidence>
<dbReference type="CDD" id="cd00448">
    <property type="entry name" value="YjgF_YER057c_UK114_family"/>
    <property type="match status" value="1"/>
</dbReference>
<proteinExistence type="predicted"/>
<comment type="caution">
    <text evidence="12">The sequence shown here is derived from an EMBL/GenBank/DDBJ whole genome shotgun (WGS) entry which is preliminary data.</text>
</comment>
<organism evidence="12 13">
    <name type="scientific">Entomortierella chlamydospora</name>
    <dbReference type="NCBI Taxonomy" id="101097"/>
    <lineage>
        <taxon>Eukaryota</taxon>
        <taxon>Fungi</taxon>
        <taxon>Fungi incertae sedis</taxon>
        <taxon>Mucoromycota</taxon>
        <taxon>Mortierellomycotina</taxon>
        <taxon>Mortierellomycetes</taxon>
        <taxon>Mortierellales</taxon>
        <taxon>Mortierellaceae</taxon>
        <taxon>Entomortierella</taxon>
    </lineage>
</organism>
<evidence type="ECO:0000259" key="11">
    <source>
        <dbReference type="Pfam" id="PF01902"/>
    </source>
</evidence>
<dbReference type="GO" id="GO:0017183">
    <property type="term" value="P:protein histidyl modification to diphthamide"/>
    <property type="evidence" value="ECO:0007669"/>
    <property type="project" value="TreeGrafter"/>
</dbReference>
<dbReference type="EC" id="6.3.1.14" evidence="2"/>
<evidence type="ECO:0000256" key="5">
    <source>
        <dbReference type="ARBA" id="ARBA00022741"/>
    </source>
</evidence>
<dbReference type="AlphaFoldDB" id="A0A9P6T3M2"/>
<feature type="region of interest" description="Disordered" evidence="10">
    <location>
        <begin position="281"/>
        <end position="304"/>
    </location>
</feature>
<evidence type="ECO:0000313" key="12">
    <source>
        <dbReference type="EMBL" id="KAG0021303.1"/>
    </source>
</evidence>
<dbReference type="GO" id="GO:0005524">
    <property type="term" value="F:ATP binding"/>
    <property type="evidence" value="ECO:0007669"/>
    <property type="project" value="UniProtKB-KW"/>
</dbReference>
<gene>
    <name evidence="12" type="ORF">BGZ80_002672</name>
</gene>
<keyword evidence="13" id="KW-1185">Reference proteome</keyword>
<dbReference type="GO" id="GO:0017178">
    <property type="term" value="F:diphthine-ammonia ligase activity"/>
    <property type="evidence" value="ECO:0007669"/>
    <property type="project" value="UniProtKB-EC"/>
</dbReference>
<sequence length="817" mass="89969">MKILGLISGGKDSFYNLMQCVANGHKVVALGNLHPPPQDMKDELDSYMYQTVGHDVIHMYKDCLDLPLYRQEIKGKPIEQGSDYVVTSMDETEDLYKLLEKAKTAHPDLEAVSVGAILSNYQRIRVENVCARLGLVTLAYLWQRDQEELLNEMAQAGVNAILIKIAAIGLKKQHLGQSIGDMYPHLCRMNQQYDLHICGEGGEYETVTLDCPLFKRRIIVDESEIVIHSDDHFAQVAYLRFKKLHLEDKSDDEMDPNWKADMNVDPVWRADSLLTPIEDIVNSKLPPKDDSKEITPNGSTAHGTTEAIEHDCTQVRYQPKFSTHQSNIVCAVGMTTAFESPSMGTRRHLSIAEETTICLQNVQAKLDQMGLSWSEVVFMQVFVSNMGDFGVVNGAYKEFFGINPPPRACVGANLPSDIRIQVNCTAIRKEVSSPNPRKTLHVQGISYWAPANIGPYSQATEQAYHAYIAGQIGMIPCTLDLPEPLSLAKETAWSLRNLTQIASVCQMDIVNRTAMCIIYVKDPEAFTAVLSAWDHIATKASSGGGCLSLSIRTTINPAPVLAICMPSLPKGAQVEWQAMLHNGKVYADKVLGQKESTDQDGYETDDDDIYQLEKRALQPTTLSYVHEYPSSPDSTVKLEPQWEERTQSWFLSPLLTALSVVCIHKNSILAPLFSSLSLSKESAGERDAMTEDVSIDMLAMMVSAMDRVLDCHLSPASGPGIEGGWANVVGVTLYYHELLIRQPDTLASKLDALLSKLGTSNSDAAHSPDLSENFSSQSKSNIAVTLVPVQAIANDGVLALTLHAVGTMPTIPGLLQS</sequence>
<feature type="compositionally biased region" description="Polar residues" evidence="10">
    <location>
        <begin position="294"/>
        <end position="303"/>
    </location>
</feature>
<dbReference type="Pfam" id="PF01042">
    <property type="entry name" value="Ribonuc_L-PSP"/>
    <property type="match status" value="2"/>
</dbReference>